<keyword evidence="3" id="KW-1185">Reference proteome</keyword>
<evidence type="ECO:0000313" key="3">
    <source>
        <dbReference type="Proteomes" id="UP001208570"/>
    </source>
</evidence>
<feature type="transmembrane region" description="Helical" evidence="1">
    <location>
        <begin position="323"/>
        <end position="346"/>
    </location>
</feature>
<keyword evidence="1" id="KW-1133">Transmembrane helix</keyword>
<sequence length="455" mass="50783">MEYYWFGIHNGTGSNITLGPLNRQHHGRLITCLPRESGTSEGLSTISSFTINVLYPPGNILLTSNGTRVTEENDGIHFTCVLPIDEDGNPDVYLYYWMEPSTTEWRYYSQNTIIIDNDILKATLHDGKWKCNIGNMIGNCTAAERTIIVNGAPRKSYQFPECGIQGDHLGDKYTLEVGVLSNPNPLITTQSWSFVDYNGTIHDNLPDNVNVSVHTGVGRLTIVVKLILTYAQTINYGYYSLVAGNNYGNMTPVTLRIVPEVKAVFVINPEISITEDAHDFSVDVPLADSEATEFIFSFWMLDGEHLLYQDANIITVDMAGANIGVIVGEVIGVFLSVVVVVTFIILWKRGILPEIACDKQSDTDDGQLETEYAEIAMNSVINHNREKTGTALQIMSMSALIMKKSARSYLSKNKTERNSCASIREYEHLGNLQRYGPVERQNTEYEHLPVEIPHV</sequence>
<reference evidence="2" key="1">
    <citation type="journal article" date="2023" name="Mol. Biol. Evol.">
        <title>Third-Generation Sequencing Reveals the Adaptive Role of the Epigenome in Three Deep-Sea Polychaetes.</title>
        <authorList>
            <person name="Perez M."/>
            <person name="Aroh O."/>
            <person name="Sun Y."/>
            <person name="Lan Y."/>
            <person name="Juniper S.K."/>
            <person name="Young C.R."/>
            <person name="Angers B."/>
            <person name="Qian P.Y."/>
        </authorList>
    </citation>
    <scope>NUCLEOTIDE SEQUENCE</scope>
    <source>
        <strain evidence="2">P08H-3</strain>
    </source>
</reference>
<accession>A0AAD9IYC7</accession>
<evidence type="ECO:0000313" key="2">
    <source>
        <dbReference type="EMBL" id="KAK2142340.1"/>
    </source>
</evidence>
<dbReference type="AlphaFoldDB" id="A0AAD9IYC7"/>
<evidence type="ECO:0000256" key="1">
    <source>
        <dbReference type="SAM" id="Phobius"/>
    </source>
</evidence>
<dbReference type="EMBL" id="JAODUP010000968">
    <property type="protein sequence ID" value="KAK2142340.1"/>
    <property type="molecule type" value="Genomic_DNA"/>
</dbReference>
<comment type="caution">
    <text evidence="2">The sequence shown here is derived from an EMBL/GenBank/DDBJ whole genome shotgun (WGS) entry which is preliminary data.</text>
</comment>
<organism evidence="2 3">
    <name type="scientific">Paralvinella palmiformis</name>
    <dbReference type="NCBI Taxonomy" id="53620"/>
    <lineage>
        <taxon>Eukaryota</taxon>
        <taxon>Metazoa</taxon>
        <taxon>Spiralia</taxon>
        <taxon>Lophotrochozoa</taxon>
        <taxon>Annelida</taxon>
        <taxon>Polychaeta</taxon>
        <taxon>Sedentaria</taxon>
        <taxon>Canalipalpata</taxon>
        <taxon>Terebellida</taxon>
        <taxon>Terebelliformia</taxon>
        <taxon>Alvinellidae</taxon>
        <taxon>Paralvinella</taxon>
    </lineage>
</organism>
<name>A0AAD9IYC7_9ANNE</name>
<keyword evidence="1" id="KW-0812">Transmembrane</keyword>
<dbReference type="Proteomes" id="UP001208570">
    <property type="component" value="Unassembled WGS sequence"/>
</dbReference>
<evidence type="ECO:0008006" key="4">
    <source>
        <dbReference type="Google" id="ProtNLM"/>
    </source>
</evidence>
<keyword evidence="1" id="KW-0472">Membrane</keyword>
<proteinExistence type="predicted"/>
<protein>
    <recommendedName>
        <fullName evidence="4">Ig-like domain-containing protein</fullName>
    </recommendedName>
</protein>
<gene>
    <name evidence="2" type="ORF">LSH36_968g00015</name>
</gene>